<sequence>MPSSVSTAAPLLAHRLRLARSLRHTQCVPSHSVRPLEYVSSCCFRALSRAPSSVSYEGKHAVGAPRRETSLRFAACISGQSP</sequence>
<dbReference type="Proteomes" id="UP001066276">
    <property type="component" value="Chromosome 12"/>
</dbReference>
<accession>A0AAV7KQN0</accession>
<reference evidence="1" key="1">
    <citation type="journal article" date="2022" name="bioRxiv">
        <title>Sequencing and chromosome-scale assembly of the giantPleurodeles waltlgenome.</title>
        <authorList>
            <person name="Brown T."/>
            <person name="Elewa A."/>
            <person name="Iarovenko S."/>
            <person name="Subramanian E."/>
            <person name="Araus A.J."/>
            <person name="Petzold A."/>
            <person name="Susuki M."/>
            <person name="Suzuki K.-i.T."/>
            <person name="Hayashi T."/>
            <person name="Toyoda A."/>
            <person name="Oliveira C."/>
            <person name="Osipova E."/>
            <person name="Leigh N.D."/>
            <person name="Simon A."/>
            <person name="Yun M.H."/>
        </authorList>
    </citation>
    <scope>NUCLEOTIDE SEQUENCE</scope>
    <source>
        <strain evidence="1">20211129_DDA</strain>
        <tissue evidence="1">Liver</tissue>
    </source>
</reference>
<dbReference type="AlphaFoldDB" id="A0AAV7KQN0"/>
<evidence type="ECO:0000313" key="1">
    <source>
        <dbReference type="EMBL" id="KAJ1081726.1"/>
    </source>
</evidence>
<comment type="caution">
    <text evidence="1">The sequence shown here is derived from an EMBL/GenBank/DDBJ whole genome shotgun (WGS) entry which is preliminary data.</text>
</comment>
<protein>
    <submittedName>
        <fullName evidence="1">Uncharacterized protein</fullName>
    </submittedName>
</protein>
<evidence type="ECO:0000313" key="2">
    <source>
        <dbReference type="Proteomes" id="UP001066276"/>
    </source>
</evidence>
<keyword evidence="2" id="KW-1185">Reference proteome</keyword>
<gene>
    <name evidence="1" type="ORF">NDU88_001904</name>
</gene>
<name>A0AAV7KQN0_PLEWA</name>
<proteinExistence type="predicted"/>
<dbReference type="EMBL" id="JANPWB010000016">
    <property type="protein sequence ID" value="KAJ1081726.1"/>
    <property type="molecule type" value="Genomic_DNA"/>
</dbReference>
<organism evidence="1 2">
    <name type="scientific">Pleurodeles waltl</name>
    <name type="common">Iberian ribbed newt</name>
    <dbReference type="NCBI Taxonomy" id="8319"/>
    <lineage>
        <taxon>Eukaryota</taxon>
        <taxon>Metazoa</taxon>
        <taxon>Chordata</taxon>
        <taxon>Craniata</taxon>
        <taxon>Vertebrata</taxon>
        <taxon>Euteleostomi</taxon>
        <taxon>Amphibia</taxon>
        <taxon>Batrachia</taxon>
        <taxon>Caudata</taxon>
        <taxon>Salamandroidea</taxon>
        <taxon>Salamandridae</taxon>
        <taxon>Pleurodelinae</taxon>
        <taxon>Pleurodeles</taxon>
    </lineage>
</organism>